<dbReference type="AlphaFoldDB" id="A0A6A4HCH2"/>
<evidence type="ECO:0000313" key="3">
    <source>
        <dbReference type="Proteomes" id="UP000799118"/>
    </source>
</evidence>
<dbReference type="Pfam" id="PF14269">
    <property type="entry name" value="Arylsulfotran_2"/>
    <property type="match status" value="1"/>
</dbReference>
<feature type="signal peptide" evidence="1">
    <location>
        <begin position="1"/>
        <end position="21"/>
    </location>
</feature>
<feature type="chain" id="PRO_5025428388" description="ASST-domain-containing protein" evidence="1">
    <location>
        <begin position="22"/>
        <end position="457"/>
    </location>
</feature>
<evidence type="ECO:0000256" key="1">
    <source>
        <dbReference type="SAM" id="SignalP"/>
    </source>
</evidence>
<protein>
    <recommendedName>
        <fullName evidence="4">ASST-domain-containing protein</fullName>
    </recommendedName>
</protein>
<dbReference type="OrthoDB" id="5427350at2759"/>
<dbReference type="InterPro" id="IPR053143">
    <property type="entry name" value="Arylsulfate_ST"/>
</dbReference>
<reference evidence="2" key="1">
    <citation type="journal article" date="2019" name="Environ. Microbiol.">
        <title>Fungal ecological strategies reflected in gene transcription - a case study of two litter decomposers.</title>
        <authorList>
            <person name="Barbi F."/>
            <person name="Kohler A."/>
            <person name="Barry K."/>
            <person name="Baskaran P."/>
            <person name="Daum C."/>
            <person name="Fauchery L."/>
            <person name="Ihrmark K."/>
            <person name="Kuo A."/>
            <person name="LaButti K."/>
            <person name="Lipzen A."/>
            <person name="Morin E."/>
            <person name="Grigoriev I.V."/>
            <person name="Henrissat B."/>
            <person name="Lindahl B."/>
            <person name="Martin F."/>
        </authorList>
    </citation>
    <scope>NUCLEOTIDE SEQUENCE</scope>
    <source>
        <strain evidence="2">JB14</strain>
    </source>
</reference>
<dbReference type="PANTHER" id="PTHR35340:SF5">
    <property type="entry name" value="ASST-DOMAIN-CONTAINING PROTEIN"/>
    <property type="match status" value="1"/>
</dbReference>
<keyword evidence="1" id="KW-0732">Signal</keyword>
<keyword evidence="3" id="KW-1185">Reference proteome</keyword>
<evidence type="ECO:0000313" key="2">
    <source>
        <dbReference type="EMBL" id="KAE9396002.1"/>
    </source>
</evidence>
<dbReference type="PANTHER" id="PTHR35340">
    <property type="entry name" value="PQQ ENZYME REPEAT PROTEIN-RELATED"/>
    <property type="match status" value="1"/>
</dbReference>
<organism evidence="2 3">
    <name type="scientific">Gymnopus androsaceus JB14</name>
    <dbReference type="NCBI Taxonomy" id="1447944"/>
    <lineage>
        <taxon>Eukaryota</taxon>
        <taxon>Fungi</taxon>
        <taxon>Dikarya</taxon>
        <taxon>Basidiomycota</taxon>
        <taxon>Agaricomycotina</taxon>
        <taxon>Agaricomycetes</taxon>
        <taxon>Agaricomycetidae</taxon>
        <taxon>Agaricales</taxon>
        <taxon>Marasmiineae</taxon>
        <taxon>Omphalotaceae</taxon>
        <taxon>Gymnopus</taxon>
    </lineage>
</organism>
<name>A0A6A4HCH2_9AGAR</name>
<dbReference type="Proteomes" id="UP000799118">
    <property type="component" value="Unassembled WGS sequence"/>
</dbReference>
<accession>A0A6A4HCH2</accession>
<proteinExistence type="predicted"/>
<dbReference type="EMBL" id="ML769521">
    <property type="protein sequence ID" value="KAE9396002.1"/>
    <property type="molecule type" value="Genomic_DNA"/>
</dbReference>
<evidence type="ECO:0008006" key="4">
    <source>
        <dbReference type="Google" id="ProtNLM"/>
    </source>
</evidence>
<dbReference type="InterPro" id="IPR039535">
    <property type="entry name" value="ASST-like"/>
</dbReference>
<sequence length="457" mass="49535">MLSSLSASIFLSVLLARHARASVNYALAPSDCPANSQVEGYFFYSPQGAVAMQGGGLIMNPNGTMVYYATGFGQCSMRGLQEYEGADHLAIWVGDGSPVTGRHGSGYIYIYKNLLVDNTYSVVENVTVTNLGTGADVHELQITPNKTAVMTAYPTQGEAVFTWKALDHVDPSECYAAIGDAGTGTVDDPWDYFHINSIQKNDDGNYLISSRHCHTLYSVNPDGDIIWRMGGMNCNFTFGPGANYTWQHHARIHNWTTLSLPFSQGLLLNYDDSAMTVSLINARSPFNRTATTAQGSVQLLDNGDSIVGWGAMPSYSQHDNDGNILWSAQFGLVPDSAYRVFLHEWTARPTTPPSIQVSNTSSSNITVYAWWNGATEVTAWQLLGSTTDEPLVASPLVVADKLDFETALTFTGDRGYAYFQVAAMNADGEVLGFSDFTSLNGTTFAKADNQTITAAPL</sequence>
<gene>
    <name evidence="2" type="ORF">BT96DRAFT_922457</name>
</gene>